<feature type="region of interest" description="Disordered" evidence="1">
    <location>
        <begin position="1"/>
        <end position="35"/>
    </location>
</feature>
<dbReference type="Proteomes" id="UP000265520">
    <property type="component" value="Unassembled WGS sequence"/>
</dbReference>
<keyword evidence="3" id="KW-1185">Reference proteome</keyword>
<dbReference type="EMBL" id="LXQA011121160">
    <property type="protein sequence ID" value="MCI85676.1"/>
    <property type="molecule type" value="Genomic_DNA"/>
</dbReference>
<name>A0A392VBH9_9FABA</name>
<accession>A0A392VBH9</accession>
<sequence length="69" mass="7662">ENNMSAEKNKDEDDNVIDVDNLNSEESPAEKTVAPSIAKRLRSNFGKVVVNDSELTKTTKETRKTGKKP</sequence>
<protein>
    <submittedName>
        <fullName evidence="2">Uncharacterized protein</fullName>
    </submittedName>
</protein>
<evidence type="ECO:0000313" key="2">
    <source>
        <dbReference type="EMBL" id="MCI85676.1"/>
    </source>
</evidence>
<organism evidence="2 3">
    <name type="scientific">Trifolium medium</name>
    <dbReference type="NCBI Taxonomy" id="97028"/>
    <lineage>
        <taxon>Eukaryota</taxon>
        <taxon>Viridiplantae</taxon>
        <taxon>Streptophyta</taxon>
        <taxon>Embryophyta</taxon>
        <taxon>Tracheophyta</taxon>
        <taxon>Spermatophyta</taxon>
        <taxon>Magnoliopsida</taxon>
        <taxon>eudicotyledons</taxon>
        <taxon>Gunneridae</taxon>
        <taxon>Pentapetalae</taxon>
        <taxon>rosids</taxon>
        <taxon>fabids</taxon>
        <taxon>Fabales</taxon>
        <taxon>Fabaceae</taxon>
        <taxon>Papilionoideae</taxon>
        <taxon>50 kb inversion clade</taxon>
        <taxon>NPAAA clade</taxon>
        <taxon>Hologalegina</taxon>
        <taxon>IRL clade</taxon>
        <taxon>Trifolieae</taxon>
        <taxon>Trifolium</taxon>
    </lineage>
</organism>
<feature type="non-terminal residue" evidence="2">
    <location>
        <position position="1"/>
    </location>
</feature>
<dbReference type="AlphaFoldDB" id="A0A392VBH9"/>
<feature type="non-terminal residue" evidence="2">
    <location>
        <position position="69"/>
    </location>
</feature>
<evidence type="ECO:0000313" key="3">
    <source>
        <dbReference type="Proteomes" id="UP000265520"/>
    </source>
</evidence>
<evidence type="ECO:0000256" key="1">
    <source>
        <dbReference type="SAM" id="MobiDB-lite"/>
    </source>
</evidence>
<reference evidence="2 3" key="1">
    <citation type="journal article" date="2018" name="Front. Plant Sci.">
        <title>Red Clover (Trifolium pratense) and Zigzag Clover (T. medium) - A Picture of Genomic Similarities and Differences.</title>
        <authorList>
            <person name="Dluhosova J."/>
            <person name="Istvanek J."/>
            <person name="Nedelnik J."/>
            <person name="Repkova J."/>
        </authorList>
    </citation>
    <scope>NUCLEOTIDE SEQUENCE [LARGE SCALE GENOMIC DNA]</scope>
    <source>
        <strain evidence="3">cv. 10/8</strain>
        <tissue evidence="2">Leaf</tissue>
    </source>
</reference>
<proteinExistence type="predicted"/>
<comment type="caution">
    <text evidence="2">The sequence shown here is derived from an EMBL/GenBank/DDBJ whole genome shotgun (WGS) entry which is preliminary data.</text>
</comment>